<dbReference type="Proteomes" id="UP000885672">
    <property type="component" value="Unassembled WGS sequence"/>
</dbReference>
<evidence type="ECO:0000313" key="1">
    <source>
        <dbReference type="EMBL" id="HDQ99323.1"/>
    </source>
</evidence>
<protein>
    <submittedName>
        <fullName evidence="1">Uncharacterized protein</fullName>
    </submittedName>
</protein>
<dbReference type="AlphaFoldDB" id="A0A7V0XES6"/>
<accession>A0A7V0XES6</accession>
<comment type="caution">
    <text evidence="1">The sequence shown here is derived from an EMBL/GenBank/DDBJ whole genome shotgun (WGS) entry which is preliminary data.</text>
</comment>
<dbReference type="PROSITE" id="PS51257">
    <property type="entry name" value="PROKAR_LIPOPROTEIN"/>
    <property type="match status" value="1"/>
</dbReference>
<proteinExistence type="predicted"/>
<sequence length="230" mass="24906">MGRLVVVFLFLLVGCTADVLVTQEPESFFGARPLRPGQMDLGVRMMQHGQVTNQPVFYGIGAGYGLGRDWEARAGWALAGWHWRASDSTQLLLNAVELRGRRQLLEDGPFRLAAGGGCDLFLGDPGGGRAVEYYGFRPMLQAAAGVYTDVGFGLFVPLAVSGTFLRPEQAVGWSITPGAGVALEQEYFFLRVACNLPFGRFIEGQSHELRTMAPSAGLELGGRFNLFGGR</sequence>
<name>A0A7V0XES6_UNCW3</name>
<reference evidence="1" key="1">
    <citation type="journal article" date="2020" name="mSystems">
        <title>Genome- and Community-Level Interaction Insights into Carbon Utilization and Element Cycling Functions of Hydrothermarchaeota in Hydrothermal Sediment.</title>
        <authorList>
            <person name="Zhou Z."/>
            <person name="Liu Y."/>
            <person name="Xu W."/>
            <person name="Pan J."/>
            <person name="Luo Z.H."/>
            <person name="Li M."/>
        </authorList>
    </citation>
    <scope>NUCLEOTIDE SEQUENCE [LARGE SCALE GENOMIC DNA]</scope>
    <source>
        <strain evidence="1">SpSt-1182</strain>
    </source>
</reference>
<gene>
    <name evidence="1" type="ORF">ENN51_03440</name>
</gene>
<organism evidence="1">
    <name type="scientific">candidate division WOR-3 bacterium</name>
    <dbReference type="NCBI Taxonomy" id="2052148"/>
    <lineage>
        <taxon>Bacteria</taxon>
        <taxon>Bacteria division WOR-3</taxon>
    </lineage>
</organism>
<dbReference type="EMBL" id="DSBX01000132">
    <property type="protein sequence ID" value="HDQ99323.1"/>
    <property type="molecule type" value="Genomic_DNA"/>
</dbReference>